<organism evidence="2 3">
    <name type="scientific">Steinernema carpocapsae</name>
    <name type="common">Entomopathogenic nematode</name>
    <dbReference type="NCBI Taxonomy" id="34508"/>
    <lineage>
        <taxon>Eukaryota</taxon>
        <taxon>Metazoa</taxon>
        <taxon>Ecdysozoa</taxon>
        <taxon>Nematoda</taxon>
        <taxon>Chromadorea</taxon>
        <taxon>Rhabditida</taxon>
        <taxon>Tylenchina</taxon>
        <taxon>Panagrolaimomorpha</taxon>
        <taxon>Strongyloidoidea</taxon>
        <taxon>Steinernematidae</taxon>
        <taxon>Steinernema</taxon>
    </lineage>
</organism>
<accession>A0A4U8URY8</accession>
<evidence type="ECO:0000256" key="1">
    <source>
        <dbReference type="SAM" id="MobiDB-lite"/>
    </source>
</evidence>
<sequence length="76" mass="7801">MGLPGTAGPQGEAGPTGTPGTCVCQDTEVVIADTRGQMPASRPAAESPAQQNYESEDGPQVQEYTAPSARGGYYKN</sequence>
<keyword evidence="3" id="KW-1185">Reference proteome</keyword>
<evidence type="ECO:0000313" key="2">
    <source>
        <dbReference type="EMBL" id="TMS35694.1"/>
    </source>
</evidence>
<name>A0A4U8URY8_STECR</name>
<comment type="caution">
    <text evidence="2">The sequence shown here is derived from an EMBL/GenBank/DDBJ whole genome shotgun (WGS) entry which is preliminary data.</text>
</comment>
<dbReference type="OrthoDB" id="5983381at2759"/>
<dbReference type="EMBL" id="AZBU02000001">
    <property type="protein sequence ID" value="TMS35694.1"/>
    <property type="molecule type" value="Genomic_DNA"/>
</dbReference>
<evidence type="ECO:0008006" key="4">
    <source>
        <dbReference type="Google" id="ProtNLM"/>
    </source>
</evidence>
<evidence type="ECO:0000313" key="3">
    <source>
        <dbReference type="Proteomes" id="UP000298663"/>
    </source>
</evidence>
<dbReference type="STRING" id="34508.A0A4U8URY8"/>
<protein>
    <recommendedName>
        <fullName evidence="4">Nematode cuticle collagen N-terminal domain-containing protein</fullName>
    </recommendedName>
</protein>
<reference evidence="2 3" key="2">
    <citation type="journal article" date="2019" name="G3 (Bethesda)">
        <title>Hybrid Assembly of the Genome of the Entomopathogenic Nematode Steinernema carpocapsae Identifies the X-Chromosome.</title>
        <authorList>
            <person name="Serra L."/>
            <person name="Macchietto M."/>
            <person name="Macias-Munoz A."/>
            <person name="McGill C.J."/>
            <person name="Rodriguez I.M."/>
            <person name="Rodriguez B."/>
            <person name="Murad R."/>
            <person name="Mortazavi A."/>
        </authorList>
    </citation>
    <scope>NUCLEOTIDE SEQUENCE [LARGE SCALE GENOMIC DNA]</scope>
    <source>
        <strain evidence="2 3">ALL</strain>
    </source>
</reference>
<dbReference type="Proteomes" id="UP000298663">
    <property type="component" value="Unassembled WGS sequence"/>
</dbReference>
<reference evidence="2 3" key="1">
    <citation type="journal article" date="2015" name="Genome Biol.">
        <title>Comparative genomics of Steinernema reveals deeply conserved gene regulatory networks.</title>
        <authorList>
            <person name="Dillman A.R."/>
            <person name="Macchietto M."/>
            <person name="Porter C.F."/>
            <person name="Rogers A."/>
            <person name="Williams B."/>
            <person name="Antoshechkin I."/>
            <person name="Lee M.M."/>
            <person name="Goodwin Z."/>
            <person name="Lu X."/>
            <person name="Lewis E.E."/>
            <person name="Goodrich-Blair H."/>
            <person name="Stock S.P."/>
            <person name="Adams B.J."/>
            <person name="Sternberg P.W."/>
            <person name="Mortazavi A."/>
        </authorList>
    </citation>
    <scope>NUCLEOTIDE SEQUENCE [LARGE SCALE GENOMIC DNA]</scope>
    <source>
        <strain evidence="2 3">ALL</strain>
    </source>
</reference>
<dbReference type="AlphaFoldDB" id="A0A4U8URY8"/>
<gene>
    <name evidence="2" type="ORF">L596_003039</name>
</gene>
<feature type="region of interest" description="Disordered" evidence="1">
    <location>
        <begin position="1"/>
        <end position="76"/>
    </location>
</feature>
<proteinExistence type="predicted"/>